<evidence type="ECO:0000256" key="2">
    <source>
        <dbReference type="SAM" id="MobiDB-lite"/>
    </source>
</evidence>
<keyword evidence="3" id="KW-0732">Signal</keyword>
<dbReference type="Gene3D" id="2.40.30.170">
    <property type="match status" value="1"/>
</dbReference>
<name>A0A5E4Y6B7_9BURK</name>
<feature type="chain" id="PRO_5022898965" evidence="3">
    <location>
        <begin position="25"/>
        <end position="285"/>
    </location>
</feature>
<dbReference type="InterPro" id="IPR058625">
    <property type="entry name" value="MdtA-like_BSH"/>
</dbReference>
<protein>
    <submittedName>
        <fullName evidence="5">Efflux transporter periplasmic adaptor subunit</fullName>
    </submittedName>
</protein>
<dbReference type="EMBL" id="CABPSJ010000007">
    <property type="protein sequence ID" value="VVE44023.1"/>
    <property type="molecule type" value="Genomic_DNA"/>
</dbReference>
<accession>A0A5E4Y6B7</accession>
<feature type="region of interest" description="Disordered" evidence="2">
    <location>
        <begin position="26"/>
        <end position="48"/>
    </location>
</feature>
<sequence>MTGFRKHRAALAVALLAAMQAASGASPQTAAAAPAPARPAAGAPAPAVLPGSPVSPAAMSAASPDSSDSRIRIQLVSRDQVEVSSEISAKIASLPLRDGDAFRAGQTLVTLDCSLFNAQLRKAQADADGARELLETNRKLQALRSIGDLEVQQAQAKQKATAADVTYMQATVRKCAITAPFDGRVSKRSAAPQQFAEPGKPLLTIVDTSHLELKMIVPSKWLAWLKAGHALSVQVDEVGKTYPAKVARIGARVDPVTQTVDVTAALNGSAPELLPGMSGWATFAR</sequence>
<dbReference type="GO" id="GO:0015562">
    <property type="term" value="F:efflux transmembrane transporter activity"/>
    <property type="evidence" value="ECO:0007669"/>
    <property type="project" value="TreeGrafter"/>
</dbReference>
<evidence type="ECO:0000313" key="6">
    <source>
        <dbReference type="Proteomes" id="UP000337189"/>
    </source>
</evidence>
<evidence type="ECO:0000313" key="5">
    <source>
        <dbReference type="EMBL" id="VVE44023.1"/>
    </source>
</evidence>
<dbReference type="GO" id="GO:1990281">
    <property type="term" value="C:efflux pump complex"/>
    <property type="evidence" value="ECO:0007669"/>
    <property type="project" value="TreeGrafter"/>
</dbReference>
<gene>
    <name evidence="5" type="ORF">PCO31110_04365</name>
</gene>
<dbReference type="SUPFAM" id="SSF111369">
    <property type="entry name" value="HlyD-like secretion proteins"/>
    <property type="match status" value="1"/>
</dbReference>
<dbReference type="Pfam" id="PF25917">
    <property type="entry name" value="BSH_RND"/>
    <property type="match status" value="1"/>
</dbReference>
<organism evidence="5 6">
    <name type="scientific">Pandoraea communis</name>
    <dbReference type="NCBI Taxonomy" id="2508297"/>
    <lineage>
        <taxon>Bacteria</taxon>
        <taxon>Pseudomonadati</taxon>
        <taxon>Pseudomonadota</taxon>
        <taxon>Betaproteobacteria</taxon>
        <taxon>Burkholderiales</taxon>
        <taxon>Burkholderiaceae</taxon>
        <taxon>Pandoraea</taxon>
    </lineage>
</organism>
<dbReference type="RefSeq" id="WP_036661226.1">
    <property type="nucleotide sequence ID" value="NZ_CABPSJ010000007.1"/>
</dbReference>
<evidence type="ECO:0000259" key="4">
    <source>
        <dbReference type="Pfam" id="PF25917"/>
    </source>
</evidence>
<dbReference type="NCBIfam" id="TIGR01730">
    <property type="entry name" value="RND_mfp"/>
    <property type="match status" value="1"/>
</dbReference>
<dbReference type="Gene3D" id="2.40.50.100">
    <property type="match status" value="1"/>
</dbReference>
<evidence type="ECO:0000256" key="3">
    <source>
        <dbReference type="SAM" id="SignalP"/>
    </source>
</evidence>
<feature type="signal peptide" evidence="3">
    <location>
        <begin position="1"/>
        <end position="24"/>
    </location>
</feature>
<proteinExistence type="inferred from homology"/>
<dbReference type="PANTHER" id="PTHR30469:SF15">
    <property type="entry name" value="HLYD FAMILY OF SECRETION PROTEINS"/>
    <property type="match status" value="1"/>
</dbReference>
<comment type="similarity">
    <text evidence="1">Belongs to the membrane fusion protein (MFP) (TC 8.A.1) family.</text>
</comment>
<dbReference type="Proteomes" id="UP000337189">
    <property type="component" value="Unassembled WGS sequence"/>
</dbReference>
<reference evidence="5 6" key="1">
    <citation type="submission" date="2019-08" db="EMBL/GenBank/DDBJ databases">
        <authorList>
            <person name="Peeters C."/>
        </authorList>
    </citation>
    <scope>NUCLEOTIDE SEQUENCE [LARGE SCALE GENOMIC DNA]</scope>
    <source>
        <strain evidence="5 6">LMG 31110</strain>
    </source>
</reference>
<dbReference type="PANTHER" id="PTHR30469">
    <property type="entry name" value="MULTIDRUG RESISTANCE PROTEIN MDTA"/>
    <property type="match status" value="1"/>
</dbReference>
<dbReference type="OrthoDB" id="9778796at2"/>
<feature type="domain" description="Multidrug resistance protein MdtA-like barrel-sandwich hybrid" evidence="4">
    <location>
        <begin position="80"/>
        <end position="207"/>
    </location>
</feature>
<dbReference type="AlphaFoldDB" id="A0A5E4Y6B7"/>
<evidence type="ECO:0000256" key="1">
    <source>
        <dbReference type="ARBA" id="ARBA00009477"/>
    </source>
</evidence>
<dbReference type="InterPro" id="IPR006143">
    <property type="entry name" value="RND_pump_MFP"/>
</dbReference>